<evidence type="ECO:0000313" key="2">
    <source>
        <dbReference type="EMBL" id="CAA7391198.1"/>
    </source>
</evidence>
<protein>
    <submittedName>
        <fullName evidence="2">Uncharacterized protein</fullName>
    </submittedName>
</protein>
<dbReference type="OrthoDB" id="1935617at2759"/>
<feature type="region of interest" description="Disordered" evidence="1">
    <location>
        <begin position="75"/>
        <end position="94"/>
    </location>
</feature>
<proteinExistence type="predicted"/>
<dbReference type="AlphaFoldDB" id="A0A7I8K4Q2"/>
<feature type="region of interest" description="Disordered" evidence="1">
    <location>
        <begin position="186"/>
        <end position="215"/>
    </location>
</feature>
<dbReference type="PANTHER" id="PTHR34484:SF2">
    <property type="entry name" value="OS02G0832600 PROTEIN"/>
    <property type="match status" value="1"/>
</dbReference>
<gene>
    <name evidence="2" type="ORF">SI8410_02002555</name>
</gene>
<dbReference type="EMBL" id="LR746265">
    <property type="protein sequence ID" value="CAA7391198.1"/>
    <property type="molecule type" value="Genomic_DNA"/>
</dbReference>
<name>A0A7I8K4Q2_SPIIN</name>
<feature type="region of interest" description="Disordered" evidence="1">
    <location>
        <begin position="288"/>
        <end position="329"/>
    </location>
</feature>
<evidence type="ECO:0000256" key="1">
    <source>
        <dbReference type="SAM" id="MobiDB-lite"/>
    </source>
</evidence>
<evidence type="ECO:0000313" key="3">
    <source>
        <dbReference type="Proteomes" id="UP000663760"/>
    </source>
</evidence>
<dbReference type="Proteomes" id="UP000663760">
    <property type="component" value="Chromosome 2"/>
</dbReference>
<reference evidence="2" key="1">
    <citation type="submission" date="2020-02" db="EMBL/GenBank/DDBJ databases">
        <authorList>
            <person name="Scholz U."/>
            <person name="Mascher M."/>
            <person name="Fiebig A."/>
        </authorList>
    </citation>
    <scope>NUCLEOTIDE SEQUENCE</scope>
</reference>
<keyword evidence="3" id="KW-1185">Reference proteome</keyword>
<feature type="compositionally biased region" description="Basic and acidic residues" evidence="1">
    <location>
        <begin position="288"/>
        <end position="301"/>
    </location>
</feature>
<accession>A0A7I8K4Q2</accession>
<organism evidence="2 3">
    <name type="scientific">Spirodela intermedia</name>
    <name type="common">Intermediate duckweed</name>
    <dbReference type="NCBI Taxonomy" id="51605"/>
    <lineage>
        <taxon>Eukaryota</taxon>
        <taxon>Viridiplantae</taxon>
        <taxon>Streptophyta</taxon>
        <taxon>Embryophyta</taxon>
        <taxon>Tracheophyta</taxon>
        <taxon>Spermatophyta</taxon>
        <taxon>Magnoliopsida</taxon>
        <taxon>Liliopsida</taxon>
        <taxon>Araceae</taxon>
        <taxon>Lemnoideae</taxon>
        <taxon>Spirodela</taxon>
    </lineage>
</organism>
<feature type="compositionally biased region" description="Gly residues" evidence="1">
    <location>
        <begin position="75"/>
        <end position="84"/>
    </location>
</feature>
<dbReference type="PANTHER" id="PTHR34484">
    <property type="entry name" value="OS02G0832600 PROTEIN"/>
    <property type="match status" value="1"/>
</dbReference>
<sequence length="329" mass="36226">MNDPSQMMNGNYGIWPPPIPPPGAVDDPMSLGRPRPVFFAAGPNPAGRVNWKSKKAVGKRKKAAEAAAAAAVAGEAGGAPGAGMSGSRPTSLNDPQFQNHARFRRFYPKKKFPRFAPFAPLNTTSFLIRAKKAGGIASLVSPCPVTPAILPTPQLSPSREFLVDMAKEEWGVDGYGSMKGFIRLRSPTGNDIRGEDDDDAEEGSSGSDVEEHVEVERRLDHDLSRFVMVYPHLGDERIAPAYLSGNRMDDHDAQISHLEEENLTLKERLFLMEREMRDLSRRLRRLETRRRGQESIHHDHSSSNNSRLNETAAEDDGGDEVSSRKSTAD</sequence>